<name>A0A100W8P8_MYCCR</name>
<accession>A0A100W8P8</accession>
<sequence length="195" mass="22192">MLIGHTRDEYSLFNPWRAKPLPDSLLTDTINLLAPRTCGLADYRAAYPAAGPSQLYETVNADWLFRMPCQHLAAAQHAGGGTAWLYELTWNFNTDEGSSHSLDMLLIFGTLTPADITRQPTTHPDTIAEYERLSRTMRTDWVRFAADGPSRWSHHQSPARTTRVYATEPTDQPYPEEASRRLWSRHRFTTLDLAT</sequence>
<dbReference type="SUPFAM" id="SSF53474">
    <property type="entry name" value="alpha/beta-Hydrolases"/>
    <property type="match status" value="1"/>
</dbReference>
<dbReference type="Proteomes" id="UP000069443">
    <property type="component" value="Unassembled WGS sequence"/>
</dbReference>
<reference evidence="2" key="2">
    <citation type="submission" date="2016-02" db="EMBL/GenBank/DDBJ databases">
        <title>Draft genome sequence of five rapidly growing Mycobacterium species.</title>
        <authorList>
            <person name="Katahira K."/>
            <person name="Gotou Y."/>
            <person name="Iida K."/>
            <person name="Ogura Y."/>
            <person name="Hayashi T."/>
        </authorList>
    </citation>
    <scope>NUCLEOTIDE SEQUENCE [LARGE SCALE GENOMIC DNA]</scope>
    <source>
        <strain evidence="2">JCM15298</strain>
    </source>
</reference>
<dbReference type="EMBL" id="BCSY01000020">
    <property type="protein sequence ID" value="GAS93549.1"/>
    <property type="molecule type" value="Genomic_DNA"/>
</dbReference>
<keyword evidence="2" id="KW-1185">Reference proteome</keyword>
<dbReference type="RefSeq" id="WP_062654948.1">
    <property type="nucleotide sequence ID" value="NZ_BCSY01000020.1"/>
</dbReference>
<comment type="caution">
    <text evidence="1">The sequence shown here is derived from an EMBL/GenBank/DDBJ whole genome shotgun (WGS) entry which is preliminary data.</text>
</comment>
<dbReference type="InterPro" id="IPR029058">
    <property type="entry name" value="AB_hydrolase_fold"/>
</dbReference>
<organism evidence="1 2">
    <name type="scientific">Mycolicibacterium canariasense</name>
    <name type="common">Mycobacterium canariasense</name>
    <dbReference type="NCBI Taxonomy" id="228230"/>
    <lineage>
        <taxon>Bacteria</taxon>
        <taxon>Bacillati</taxon>
        <taxon>Actinomycetota</taxon>
        <taxon>Actinomycetes</taxon>
        <taxon>Mycobacteriales</taxon>
        <taxon>Mycobacteriaceae</taxon>
        <taxon>Mycolicibacterium</taxon>
    </lineage>
</organism>
<proteinExistence type="predicted"/>
<protein>
    <submittedName>
        <fullName evidence="1">Carboxylesterase, type B</fullName>
    </submittedName>
</protein>
<reference evidence="2" key="1">
    <citation type="journal article" date="2016" name="Genome Announc.">
        <title>Draft Genome Sequences of Five Rapidly Growing Mycobacterium Species, M. thermoresistibile, M. fortuitum subsp. acetamidolyticum, M. canariasense, M. brisbanense, and M. novocastrense.</title>
        <authorList>
            <person name="Katahira K."/>
            <person name="Ogura Y."/>
            <person name="Gotoh Y."/>
            <person name="Hayashi T."/>
        </authorList>
    </citation>
    <scope>NUCLEOTIDE SEQUENCE [LARGE SCALE GENOMIC DNA]</scope>
    <source>
        <strain evidence="2">JCM15298</strain>
    </source>
</reference>
<evidence type="ECO:0000313" key="2">
    <source>
        <dbReference type="Proteomes" id="UP000069443"/>
    </source>
</evidence>
<evidence type="ECO:0000313" key="1">
    <source>
        <dbReference type="EMBL" id="GAS93549.1"/>
    </source>
</evidence>
<dbReference type="AlphaFoldDB" id="A0A100W8P8"/>
<gene>
    <name evidence="1" type="ORF">RMCC_0515</name>
</gene>
<dbReference type="Gene3D" id="3.40.50.1820">
    <property type="entry name" value="alpha/beta hydrolase"/>
    <property type="match status" value="1"/>
</dbReference>
<dbReference type="STRING" id="228230.RMCC_0515"/>
<dbReference type="OrthoDB" id="4240375at2"/>